<keyword evidence="1" id="KW-0732">Signal</keyword>
<proteinExistence type="predicted"/>
<gene>
    <name evidence="2" type="ORF">DCAR_0104243</name>
</gene>
<dbReference type="Proteomes" id="UP000077755">
    <property type="component" value="Chromosome 1"/>
</dbReference>
<feature type="chain" id="PRO_5042282534" description="Inhibitor I9 domain-containing protein" evidence="1">
    <location>
        <begin position="19"/>
        <end position="93"/>
    </location>
</feature>
<protein>
    <recommendedName>
        <fullName evidence="4">Inhibitor I9 domain-containing protein</fullName>
    </recommendedName>
</protein>
<reference evidence="2" key="2">
    <citation type="submission" date="2022-03" db="EMBL/GenBank/DDBJ databases">
        <title>Draft title - Genomic analysis of global carrot germplasm unveils the trajectory of domestication and the origin of high carotenoid orange carrot.</title>
        <authorList>
            <person name="Iorizzo M."/>
            <person name="Ellison S."/>
            <person name="Senalik D."/>
            <person name="Macko-Podgorni A."/>
            <person name="Grzebelus D."/>
            <person name="Bostan H."/>
            <person name="Rolling W."/>
            <person name="Curaba J."/>
            <person name="Simon P."/>
        </authorList>
    </citation>
    <scope>NUCLEOTIDE SEQUENCE</scope>
    <source>
        <tissue evidence="2">Leaf</tissue>
    </source>
</reference>
<dbReference type="AlphaFoldDB" id="A0AAF0W878"/>
<keyword evidence="3" id="KW-1185">Reference proteome</keyword>
<name>A0AAF0W878_DAUCS</name>
<reference evidence="2" key="1">
    <citation type="journal article" date="2016" name="Nat. Genet.">
        <title>A high-quality carrot genome assembly provides new insights into carotenoid accumulation and asterid genome evolution.</title>
        <authorList>
            <person name="Iorizzo M."/>
            <person name="Ellison S."/>
            <person name="Senalik D."/>
            <person name="Zeng P."/>
            <person name="Satapoomin P."/>
            <person name="Huang J."/>
            <person name="Bowman M."/>
            <person name="Iovene M."/>
            <person name="Sanseverino W."/>
            <person name="Cavagnaro P."/>
            <person name="Yildiz M."/>
            <person name="Macko-Podgorni A."/>
            <person name="Moranska E."/>
            <person name="Grzebelus E."/>
            <person name="Grzebelus D."/>
            <person name="Ashrafi H."/>
            <person name="Zheng Z."/>
            <person name="Cheng S."/>
            <person name="Spooner D."/>
            <person name="Van Deynze A."/>
            <person name="Simon P."/>
        </authorList>
    </citation>
    <scope>NUCLEOTIDE SEQUENCE</scope>
    <source>
        <tissue evidence="2">Leaf</tissue>
    </source>
</reference>
<sequence length="93" mass="10224">MASSRAFLALFLLTVVFSFSSTDCRKAPGIHEKQTNTAHQIVCLYHHAGEPDATKTPREGAYAFIMDKNLVDHPFASIKRRLDQSVPSPAAGH</sequence>
<accession>A0AAF0W878</accession>
<dbReference type="EMBL" id="CP093343">
    <property type="protein sequence ID" value="WOG85057.1"/>
    <property type="molecule type" value="Genomic_DNA"/>
</dbReference>
<evidence type="ECO:0000313" key="2">
    <source>
        <dbReference type="EMBL" id="WOG85057.1"/>
    </source>
</evidence>
<evidence type="ECO:0008006" key="4">
    <source>
        <dbReference type="Google" id="ProtNLM"/>
    </source>
</evidence>
<feature type="signal peptide" evidence="1">
    <location>
        <begin position="1"/>
        <end position="18"/>
    </location>
</feature>
<organism evidence="2 3">
    <name type="scientific">Daucus carota subsp. sativus</name>
    <name type="common">Carrot</name>
    <dbReference type="NCBI Taxonomy" id="79200"/>
    <lineage>
        <taxon>Eukaryota</taxon>
        <taxon>Viridiplantae</taxon>
        <taxon>Streptophyta</taxon>
        <taxon>Embryophyta</taxon>
        <taxon>Tracheophyta</taxon>
        <taxon>Spermatophyta</taxon>
        <taxon>Magnoliopsida</taxon>
        <taxon>eudicotyledons</taxon>
        <taxon>Gunneridae</taxon>
        <taxon>Pentapetalae</taxon>
        <taxon>asterids</taxon>
        <taxon>campanulids</taxon>
        <taxon>Apiales</taxon>
        <taxon>Apiaceae</taxon>
        <taxon>Apioideae</taxon>
        <taxon>Scandiceae</taxon>
        <taxon>Daucinae</taxon>
        <taxon>Daucus</taxon>
        <taxon>Daucus sect. Daucus</taxon>
    </lineage>
</organism>
<evidence type="ECO:0000256" key="1">
    <source>
        <dbReference type="SAM" id="SignalP"/>
    </source>
</evidence>
<evidence type="ECO:0000313" key="3">
    <source>
        <dbReference type="Proteomes" id="UP000077755"/>
    </source>
</evidence>